<organism evidence="1 2">
    <name type="scientific">Brachionus plicatilis</name>
    <name type="common">Marine rotifer</name>
    <name type="synonym">Brachionus muelleri</name>
    <dbReference type="NCBI Taxonomy" id="10195"/>
    <lineage>
        <taxon>Eukaryota</taxon>
        <taxon>Metazoa</taxon>
        <taxon>Spiralia</taxon>
        <taxon>Gnathifera</taxon>
        <taxon>Rotifera</taxon>
        <taxon>Eurotatoria</taxon>
        <taxon>Monogononta</taxon>
        <taxon>Pseudotrocha</taxon>
        <taxon>Ploima</taxon>
        <taxon>Brachionidae</taxon>
        <taxon>Brachionus</taxon>
    </lineage>
</organism>
<dbReference type="GO" id="GO:0031526">
    <property type="term" value="C:brush border membrane"/>
    <property type="evidence" value="ECO:0007669"/>
    <property type="project" value="TreeGrafter"/>
</dbReference>
<sequence length="186" mass="21573">MFSGKTGKGLNVAVSSQEANHVPDQASILIDRLRTDPEIDFQNDWKLVTIFVGQRPTQSLAYSTYLRHALDLLYKEVPQVFINLVSVLNPIETKKQYYWTNKQNRNKRKGFVKLSIREAESINIIRRVLLQKRVCPCAAYPESAQAEKELSEYIDGYHNYIITAVVNSGRRKRRSRCCCSAFFYRF</sequence>
<reference evidence="1 2" key="1">
    <citation type="journal article" date="2018" name="Sci. Rep.">
        <title>Genomic signatures of local adaptation to the degree of environmental predictability in rotifers.</title>
        <authorList>
            <person name="Franch-Gras L."/>
            <person name="Hahn C."/>
            <person name="Garcia-Roger E.M."/>
            <person name="Carmona M.J."/>
            <person name="Serra M."/>
            <person name="Gomez A."/>
        </authorList>
    </citation>
    <scope>NUCLEOTIDE SEQUENCE [LARGE SCALE GENOMIC DNA]</scope>
    <source>
        <strain evidence="1">HYR1</strain>
    </source>
</reference>
<dbReference type="InterPro" id="IPR038885">
    <property type="entry name" value="PLB1"/>
</dbReference>
<dbReference type="PANTHER" id="PTHR21325:SF31">
    <property type="entry name" value="GH22081P-RELATED"/>
    <property type="match status" value="1"/>
</dbReference>
<gene>
    <name evidence="1" type="ORF">BpHYR1_007524</name>
</gene>
<dbReference type="GO" id="GO:0050253">
    <property type="term" value="F:retinyl-palmitate esterase activity"/>
    <property type="evidence" value="ECO:0007669"/>
    <property type="project" value="TreeGrafter"/>
</dbReference>
<name>A0A3M7PTN9_BRAPC</name>
<dbReference type="GO" id="GO:0006644">
    <property type="term" value="P:phospholipid metabolic process"/>
    <property type="evidence" value="ECO:0007669"/>
    <property type="project" value="TreeGrafter"/>
</dbReference>
<dbReference type="GO" id="GO:0004622">
    <property type="term" value="F:phosphatidylcholine lysophospholipase activity"/>
    <property type="evidence" value="ECO:0007669"/>
    <property type="project" value="TreeGrafter"/>
</dbReference>
<protein>
    <submittedName>
        <fullName evidence="1">Phospholipase membrane-associated-like</fullName>
    </submittedName>
</protein>
<dbReference type="Proteomes" id="UP000276133">
    <property type="component" value="Unassembled WGS sequence"/>
</dbReference>
<dbReference type="PANTHER" id="PTHR21325">
    <property type="entry name" value="PHOSPHOLIPASE B, PLB1"/>
    <property type="match status" value="1"/>
</dbReference>
<dbReference type="GO" id="GO:0004623">
    <property type="term" value="F:phospholipase A2 activity"/>
    <property type="evidence" value="ECO:0007669"/>
    <property type="project" value="TreeGrafter"/>
</dbReference>
<keyword evidence="2" id="KW-1185">Reference proteome</keyword>
<comment type="caution">
    <text evidence="1">The sequence shown here is derived from an EMBL/GenBank/DDBJ whole genome shotgun (WGS) entry which is preliminary data.</text>
</comment>
<evidence type="ECO:0000313" key="2">
    <source>
        <dbReference type="Proteomes" id="UP000276133"/>
    </source>
</evidence>
<dbReference type="STRING" id="10195.A0A3M7PTN9"/>
<proteinExistence type="predicted"/>
<dbReference type="AlphaFoldDB" id="A0A3M7PTN9"/>
<evidence type="ECO:0000313" key="1">
    <source>
        <dbReference type="EMBL" id="RNA02344.1"/>
    </source>
</evidence>
<dbReference type="EMBL" id="REGN01008915">
    <property type="protein sequence ID" value="RNA02344.1"/>
    <property type="molecule type" value="Genomic_DNA"/>
</dbReference>
<dbReference type="OrthoDB" id="10265800at2759"/>
<accession>A0A3M7PTN9</accession>